<evidence type="ECO:0000256" key="7">
    <source>
        <dbReference type="SAM" id="Phobius"/>
    </source>
</evidence>
<organism evidence="8 9">
    <name type="scientific">Pseudonocardia zijingensis</name>
    <dbReference type="NCBI Taxonomy" id="153376"/>
    <lineage>
        <taxon>Bacteria</taxon>
        <taxon>Bacillati</taxon>
        <taxon>Actinomycetota</taxon>
        <taxon>Actinomycetes</taxon>
        <taxon>Pseudonocardiales</taxon>
        <taxon>Pseudonocardiaceae</taxon>
        <taxon>Pseudonocardia</taxon>
    </lineage>
</organism>
<comment type="subcellular location">
    <subcellularLocation>
        <location evidence="1">Membrane</location>
        <topology evidence="1">Multi-pass membrane protein</topology>
    </subcellularLocation>
</comment>
<gene>
    <name evidence="8" type="ORF">GCM10009559_25010</name>
</gene>
<accession>A0ABP4AFL5</accession>
<dbReference type="PANTHER" id="PTHR21716:SF64">
    <property type="entry name" value="AI-2 TRANSPORT PROTEIN TQSA"/>
    <property type="match status" value="1"/>
</dbReference>
<evidence type="ECO:0000256" key="3">
    <source>
        <dbReference type="ARBA" id="ARBA00022692"/>
    </source>
</evidence>
<sequence>MIPRGLVVLLGAAAAIIVAAGIRSVAWLIGPVFLALVIVISVAPVQRWFRNRGWPRWAVTLVLVLAVYAVVLAIAIAVIVSIARLTTALPQYAAQSRQLTESVANLGARFGVGPAELRQAAESLDLGKLAALFGSLLSDVAGLAGNLVFVLTLLLFLSLESGSVGNRLARIEADRPEMREALGGFAHGTRQYMLVTTVFGLIVAVLDGIALALLGIPLAVLWGVLAFVTNYIPNIGFIIGLVPPALLALLIGGPGLMVVVIVVYVVLNFVIQSLIQPRFVGDAVGLSVTITFVALAFWTWLLGPLGAILAIPLTLLAKAVMVDVDPRASWVDALTSSAGGGDQADTPTSRHRPRGSRSWWRHHEQASSRSSMEGAEA</sequence>
<evidence type="ECO:0000313" key="9">
    <source>
        <dbReference type="Proteomes" id="UP001499967"/>
    </source>
</evidence>
<keyword evidence="5 7" id="KW-0472">Membrane</keyword>
<keyword evidence="3 7" id="KW-0812">Transmembrane</keyword>
<name>A0ABP4AFL5_9PSEU</name>
<feature type="transmembrane region" description="Helical" evidence="7">
    <location>
        <begin position="57"/>
        <end position="83"/>
    </location>
</feature>
<dbReference type="InterPro" id="IPR002549">
    <property type="entry name" value="AI-2E-like"/>
</dbReference>
<feature type="transmembrane region" description="Helical" evidence="7">
    <location>
        <begin position="132"/>
        <end position="157"/>
    </location>
</feature>
<feature type="transmembrane region" description="Helical" evidence="7">
    <location>
        <begin position="192"/>
        <end position="225"/>
    </location>
</feature>
<comment type="similarity">
    <text evidence="2">Belongs to the autoinducer-2 exporter (AI-2E) (TC 2.A.86) family.</text>
</comment>
<evidence type="ECO:0000256" key="5">
    <source>
        <dbReference type="ARBA" id="ARBA00023136"/>
    </source>
</evidence>
<reference evidence="9" key="1">
    <citation type="journal article" date="2019" name="Int. J. Syst. Evol. Microbiol.">
        <title>The Global Catalogue of Microorganisms (GCM) 10K type strain sequencing project: providing services to taxonomists for standard genome sequencing and annotation.</title>
        <authorList>
            <consortium name="The Broad Institute Genomics Platform"/>
            <consortium name="The Broad Institute Genome Sequencing Center for Infectious Disease"/>
            <person name="Wu L."/>
            <person name="Ma J."/>
        </authorList>
    </citation>
    <scope>NUCLEOTIDE SEQUENCE [LARGE SCALE GENOMIC DNA]</scope>
    <source>
        <strain evidence="9">JCM 11117</strain>
    </source>
</reference>
<keyword evidence="4 7" id="KW-1133">Transmembrane helix</keyword>
<evidence type="ECO:0000313" key="8">
    <source>
        <dbReference type="EMBL" id="GAA0934454.1"/>
    </source>
</evidence>
<feature type="transmembrane region" description="Helical" evidence="7">
    <location>
        <begin position="25"/>
        <end position="45"/>
    </location>
</feature>
<comment type="caution">
    <text evidence="8">The sequence shown here is derived from an EMBL/GenBank/DDBJ whole genome shotgun (WGS) entry which is preliminary data.</text>
</comment>
<dbReference type="PANTHER" id="PTHR21716">
    <property type="entry name" value="TRANSMEMBRANE PROTEIN"/>
    <property type="match status" value="1"/>
</dbReference>
<dbReference type="Proteomes" id="UP001499967">
    <property type="component" value="Unassembled WGS sequence"/>
</dbReference>
<evidence type="ECO:0000256" key="6">
    <source>
        <dbReference type="SAM" id="MobiDB-lite"/>
    </source>
</evidence>
<keyword evidence="9" id="KW-1185">Reference proteome</keyword>
<dbReference type="EMBL" id="BAAAHP010000071">
    <property type="protein sequence ID" value="GAA0934454.1"/>
    <property type="molecule type" value="Genomic_DNA"/>
</dbReference>
<protein>
    <submittedName>
        <fullName evidence="8">AI-2E family transporter</fullName>
    </submittedName>
</protein>
<feature type="region of interest" description="Disordered" evidence="6">
    <location>
        <begin position="335"/>
        <end position="377"/>
    </location>
</feature>
<evidence type="ECO:0000256" key="4">
    <source>
        <dbReference type="ARBA" id="ARBA00022989"/>
    </source>
</evidence>
<proteinExistence type="inferred from homology"/>
<evidence type="ECO:0000256" key="1">
    <source>
        <dbReference type="ARBA" id="ARBA00004141"/>
    </source>
</evidence>
<feature type="transmembrane region" description="Helical" evidence="7">
    <location>
        <begin position="245"/>
        <end position="267"/>
    </location>
</feature>
<evidence type="ECO:0000256" key="2">
    <source>
        <dbReference type="ARBA" id="ARBA00009773"/>
    </source>
</evidence>
<dbReference type="Pfam" id="PF01594">
    <property type="entry name" value="AI-2E_transport"/>
    <property type="match status" value="1"/>
</dbReference>